<reference evidence="3 4" key="1">
    <citation type="submission" date="2024-11" db="EMBL/GenBank/DDBJ databases">
        <title>Chromosome-level genome assembly of Eucalyptus globulus Labill. provides insights into its genome evolution.</title>
        <authorList>
            <person name="Li X."/>
        </authorList>
    </citation>
    <scope>NUCLEOTIDE SEQUENCE [LARGE SCALE GENOMIC DNA]</scope>
    <source>
        <strain evidence="3">CL2024</strain>
        <tissue evidence="3">Fresh tender leaves</tissue>
    </source>
</reference>
<evidence type="ECO:0000313" key="3">
    <source>
        <dbReference type="EMBL" id="KAL3717217.1"/>
    </source>
</evidence>
<dbReference type="AlphaFoldDB" id="A0ABD3ISU9"/>
<dbReference type="FunFam" id="3.40.33.10:FF:000004">
    <property type="entry name" value="CAP, cysteine-rich secretory protein, antigen 5"/>
    <property type="match status" value="1"/>
</dbReference>
<evidence type="ECO:0000256" key="1">
    <source>
        <dbReference type="SAM" id="SignalP"/>
    </source>
</evidence>
<dbReference type="CDD" id="cd05381">
    <property type="entry name" value="CAP_PR-1"/>
    <property type="match status" value="1"/>
</dbReference>
<dbReference type="InterPro" id="IPR018244">
    <property type="entry name" value="Allrgn_V5/Tpx1_CS"/>
</dbReference>
<accession>A0ABD3ISU9</accession>
<dbReference type="Gene3D" id="3.40.33.10">
    <property type="entry name" value="CAP"/>
    <property type="match status" value="1"/>
</dbReference>
<sequence>MTFPMSRMRHVFVAAALLVVSIDVLVVSTDVPKQAVAASARMPGKGASLGGGMAVNLNSVGGTRRRPQGAKPGVPVPSAREFVEAHNKVRLGHGEPPLKWDKNLAKYSRRFASKRAADCKMIHSYGPYGENIFWGAKAEWSPSQVVGSWVSEKQFYDPTHNSCTPGEMCGHYTQVVWRDTARVGCAWIPCLNGGMYAICSYDPPGNYVNESPFVSTADQR</sequence>
<dbReference type="EMBL" id="JBJKBG010000011">
    <property type="protein sequence ID" value="KAL3717217.1"/>
    <property type="molecule type" value="Genomic_DNA"/>
</dbReference>
<organism evidence="3 4">
    <name type="scientific">Eucalyptus globulus</name>
    <name type="common">Tasmanian blue gum</name>
    <dbReference type="NCBI Taxonomy" id="34317"/>
    <lineage>
        <taxon>Eukaryota</taxon>
        <taxon>Viridiplantae</taxon>
        <taxon>Streptophyta</taxon>
        <taxon>Embryophyta</taxon>
        <taxon>Tracheophyta</taxon>
        <taxon>Spermatophyta</taxon>
        <taxon>Magnoliopsida</taxon>
        <taxon>eudicotyledons</taxon>
        <taxon>Gunneridae</taxon>
        <taxon>Pentapetalae</taxon>
        <taxon>rosids</taxon>
        <taxon>malvids</taxon>
        <taxon>Myrtales</taxon>
        <taxon>Myrtaceae</taxon>
        <taxon>Myrtoideae</taxon>
        <taxon>Eucalypteae</taxon>
        <taxon>Eucalyptus</taxon>
    </lineage>
</organism>
<dbReference type="PROSITE" id="PS01009">
    <property type="entry name" value="CRISP_1"/>
    <property type="match status" value="1"/>
</dbReference>
<feature type="domain" description="SCP" evidence="2">
    <location>
        <begin position="77"/>
        <end position="209"/>
    </location>
</feature>
<dbReference type="InterPro" id="IPR014044">
    <property type="entry name" value="CAP_dom"/>
</dbReference>
<dbReference type="SMART" id="SM00198">
    <property type="entry name" value="SCP"/>
    <property type="match status" value="1"/>
</dbReference>
<dbReference type="Proteomes" id="UP001634007">
    <property type="component" value="Unassembled WGS sequence"/>
</dbReference>
<protein>
    <recommendedName>
        <fullName evidence="2">SCP domain-containing protein</fullName>
    </recommendedName>
</protein>
<dbReference type="PRINTS" id="PR00837">
    <property type="entry name" value="V5TPXLIKE"/>
</dbReference>
<keyword evidence="1" id="KW-0732">Signal</keyword>
<evidence type="ECO:0000259" key="2">
    <source>
        <dbReference type="SMART" id="SM00198"/>
    </source>
</evidence>
<feature type="signal peptide" evidence="1">
    <location>
        <begin position="1"/>
        <end position="28"/>
    </location>
</feature>
<dbReference type="PANTHER" id="PTHR10334">
    <property type="entry name" value="CYSTEINE-RICH SECRETORY PROTEIN-RELATED"/>
    <property type="match status" value="1"/>
</dbReference>
<dbReference type="Pfam" id="PF00188">
    <property type="entry name" value="CAP"/>
    <property type="match status" value="1"/>
</dbReference>
<comment type="caution">
    <text evidence="3">The sequence shown here is derived from an EMBL/GenBank/DDBJ whole genome shotgun (WGS) entry which is preliminary data.</text>
</comment>
<name>A0ABD3ISU9_EUCGL</name>
<dbReference type="InterPro" id="IPR035940">
    <property type="entry name" value="CAP_sf"/>
</dbReference>
<dbReference type="SUPFAM" id="SSF55797">
    <property type="entry name" value="PR-1-like"/>
    <property type="match status" value="1"/>
</dbReference>
<feature type="chain" id="PRO_5044861701" description="SCP domain-containing protein" evidence="1">
    <location>
        <begin position="29"/>
        <end position="220"/>
    </location>
</feature>
<dbReference type="InterPro" id="IPR001283">
    <property type="entry name" value="CRISP-related"/>
</dbReference>
<evidence type="ECO:0000313" key="4">
    <source>
        <dbReference type="Proteomes" id="UP001634007"/>
    </source>
</evidence>
<proteinExistence type="predicted"/>
<gene>
    <name evidence="3" type="ORF">ACJRO7_008751</name>
</gene>
<keyword evidence="4" id="KW-1185">Reference proteome</keyword>